<dbReference type="InterPro" id="IPR050239">
    <property type="entry name" value="Sigma-70_RNA_pol_init_factors"/>
</dbReference>
<comment type="similarity">
    <text evidence="1">Belongs to the sigma-70 factor family.</text>
</comment>
<dbReference type="AlphaFoldDB" id="A0A7S0G736"/>
<dbReference type="PRINTS" id="PR00046">
    <property type="entry name" value="SIGMA70FCT"/>
</dbReference>
<dbReference type="PANTHER" id="PTHR30603:SF47">
    <property type="entry name" value="RNA POLYMERASE SIGMA FACTOR SIGD, CHLOROPLASTIC"/>
    <property type="match status" value="1"/>
</dbReference>
<feature type="compositionally biased region" description="Basic and acidic residues" evidence="6">
    <location>
        <begin position="101"/>
        <end position="110"/>
    </location>
</feature>
<dbReference type="Pfam" id="PF04542">
    <property type="entry name" value="Sigma70_r2"/>
    <property type="match status" value="1"/>
</dbReference>
<evidence type="ECO:0008006" key="10">
    <source>
        <dbReference type="Google" id="ProtNLM"/>
    </source>
</evidence>
<feature type="domain" description="RNA polymerase sigma-70 region 4" evidence="8">
    <location>
        <begin position="297"/>
        <end position="347"/>
    </location>
</feature>
<dbReference type="EMBL" id="HBEK01019645">
    <property type="protein sequence ID" value="CAD8400715.1"/>
    <property type="molecule type" value="Transcribed_RNA"/>
</dbReference>
<feature type="domain" description="RNA polymerase sigma-70 region 2" evidence="7">
    <location>
        <begin position="136"/>
        <end position="202"/>
    </location>
</feature>
<keyword evidence="5" id="KW-0804">Transcription</keyword>
<dbReference type="InterPro" id="IPR013325">
    <property type="entry name" value="RNA_pol_sigma_r2"/>
</dbReference>
<proteinExistence type="inferred from homology"/>
<dbReference type="SUPFAM" id="SSF88946">
    <property type="entry name" value="Sigma2 domain of RNA polymerase sigma factors"/>
    <property type="match status" value="1"/>
</dbReference>
<dbReference type="GO" id="GO:0016987">
    <property type="term" value="F:sigma factor activity"/>
    <property type="evidence" value="ECO:0007669"/>
    <property type="project" value="UniProtKB-KW"/>
</dbReference>
<sequence length="366" mass="40665">MSSCFVSGGWKLGSGDGGGRLVCARARRSRGAGVSRQCVDGKASVLSTSIGLPGALTDERNKTSRIREPVFEILPKKTREETYVGDIEDLAQFDGDGDGLEPVRKSKPGETGESEPFNRLGASSGGPELSKDDFLASHYGLVVSIAKKHGGSAVSLEDLIQQGMVGLCKAYEMFDSERGVKFSSYATHWIRYEVQSARRNERLIRHPKHVHDFDDKIRRAVQQSVTKRGRIPRLEELAKDIGIPKRKVSEKLSHRRSCICLAKGNELADKKMSWACPERRLMRDTLKENVDQGLREALSNREQLVIRKKFALDCAEPPGLGDLARQLSVSSGRVSQIEKAALNKMRKHYLQQGETHLDLLYLSSNF</sequence>
<keyword evidence="3" id="KW-0731">Sigma factor</keyword>
<dbReference type="InterPro" id="IPR007630">
    <property type="entry name" value="RNA_pol_sigma70_r4"/>
</dbReference>
<name>A0A7S0G736_9RHOD</name>
<dbReference type="GO" id="GO:0003677">
    <property type="term" value="F:DNA binding"/>
    <property type="evidence" value="ECO:0007669"/>
    <property type="project" value="UniProtKB-KW"/>
</dbReference>
<evidence type="ECO:0000256" key="2">
    <source>
        <dbReference type="ARBA" id="ARBA00023015"/>
    </source>
</evidence>
<dbReference type="PANTHER" id="PTHR30603">
    <property type="entry name" value="RNA POLYMERASE SIGMA FACTOR RPO"/>
    <property type="match status" value="1"/>
</dbReference>
<accession>A0A7S0G736</accession>
<keyword evidence="2" id="KW-0805">Transcription regulation</keyword>
<dbReference type="InterPro" id="IPR013324">
    <property type="entry name" value="RNA_pol_sigma_r3/r4-like"/>
</dbReference>
<dbReference type="InterPro" id="IPR014284">
    <property type="entry name" value="RNA_pol_sigma-70_dom"/>
</dbReference>
<dbReference type="Gene3D" id="1.10.10.10">
    <property type="entry name" value="Winged helix-like DNA-binding domain superfamily/Winged helix DNA-binding domain"/>
    <property type="match status" value="2"/>
</dbReference>
<dbReference type="InterPro" id="IPR007627">
    <property type="entry name" value="RNA_pol_sigma70_r2"/>
</dbReference>
<dbReference type="Pfam" id="PF04545">
    <property type="entry name" value="Sigma70_r4"/>
    <property type="match status" value="1"/>
</dbReference>
<dbReference type="Gene3D" id="1.20.120.1810">
    <property type="match status" value="1"/>
</dbReference>
<dbReference type="SUPFAM" id="SSF88659">
    <property type="entry name" value="Sigma3 and sigma4 domains of RNA polymerase sigma factors"/>
    <property type="match status" value="2"/>
</dbReference>
<keyword evidence="4" id="KW-0238">DNA-binding</keyword>
<evidence type="ECO:0000256" key="4">
    <source>
        <dbReference type="ARBA" id="ARBA00023125"/>
    </source>
</evidence>
<gene>
    <name evidence="9" type="ORF">RMAR0315_LOCUS10711</name>
</gene>
<reference evidence="9" key="1">
    <citation type="submission" date="2021-01" db="EMBL/GenBank/DDBJ databases">
        <authorList>
            <person name="Corre E."/>
            <person name="Pelletier E."/>
            <person name="Niang G."/>
            <person name="Scheremetjew M."/>
            <person name="Finn R."/>
            <person name="Kale V."/>
            <person name="Holt S."/>
            <person name="Cochrane G."/>
            <person name="Meng A."/>
            <person name="Brown T."/>
            <person name="Cohen L."/>
        </authorList>
    </citation>
    <scope>NUCLEOTIDE SEQUENCE</scope>
    <source>
        <strain evidence="9">UTEX LB 2760</strain>
    </source>
</reference>
<evidence type="ECO:0000256" key="5">
    <source>
        <dbReference type="ARBA" id="ARBA00023163"/>
    </source>
</evidence>
<evidence type="ECO:0000256" key="6">
    <source>
        <dbReference type="SAM" id="MobiDB-lite"/>
    </source>
</evidence>
<evidence type="ECO:0000313" key="9">
    <source>
        <dbReference type="EMBL" id="CAD8400715.1"/>
    </source>
</evidence>
<feature type="region of interest" description="Disordered" evidence="6">
    <location>
        <begin position="91"/>
        <end position="126"/>
    </location>
</feature>
<dbReference type="GO" id="GO:0006352">
    <property type="term" value="P:DNA-templated transcription initiation"/>
    <property type="evidence" value="ECO:0007669"/>
    <property type="project" value="InterPro"/>
</dbReference>
<evidence type="ECO:0000256" key="3">
    <source>
        <dbReference type="ARBA" id="ARBA00023082"/>
    </source>
</evidence>
<dbReference type="InterPro" id="IPR036388">
    <property type="entry name" value="WH-like_DNA-bd_sf"/>
</dbReference>
<protein>
    <recommendedName>
        <fullName evidence="10">RNA polymerase sigma-70 domain-containing protein</fullName>
    </recommendedName>
</protein>
<organism evidence="9">
    <name type="scientific">Rhodosorus marinus</name>
    <dbReference type="NCBI Taxonomy" id="101924"/>
    <lineage>
        <taxon>Eukaryota</taxon>
        <taxon>Rhodophyta</taxon>
        <taxon>Stylonematophyceae</taxon>
        <taxon>Stylonematales</taxon>
        <taxon>Stylonemataceae</taxon>
        <taxon>Rhodosorus</taxon>
    </lineage>
</organism>
<evidence type="ECO:0000256" key="1">
    <source>
        <dbReference type="ARBA" id="ARBA00007788"/>
    </source>
</evidence>
<evidence type="ECO:0000259" key="7">
    <source>
        <dbReference type="Pfam" id="PF04542"/>
    </source>
</evidence>
<dbReference type="NCBIfam" id="TIGR02937">
    <property type="entry name" value="sigma70-ECF"/>
    <property type="match status" value="1"/>
</dbReference>
<dbReference type="InterPro" id="IPR000943">
    <property type="entry name" value="RNA_pol_sigma70"/>
</dbReference>
<evidence type="ECO:0000259" key="8">
    <source>
        <dbReference type="Pfam" id="PF04545"/>
    </source>
</evidence>